<organism evidence="8 9">
    <name type="scientific">Danaus plexippus plexippus</name>
    <dbReference type="NCBI Taxonomy" id="278856"/>
    <lineage>
        <taxon>Eukaryota</taxon>
        <taxon>Metazoa</taxon>
        <taxon>Ecdysozoa</taxon>
        <taxon>Arthropoda</taxon>
        <taxon>Hexapoda</taxon>
        <taxon>Insecta</taxon>
        <taxon>Pterygota</taxon>
        <taxon>Neoptera</taxon>
        <taxon>Endopterygota</taxon>
        <taxon>Lepidoptera</taxon>
        <taxon>Glossata</taxon>
        <taxon>Ditrysia</taxon>
        <taxon>Papilionoidea</taxon>
        <taxon>Nymphalidae</taxon>
        <taxon>Danainae</taxon>
        <taxon>Danaini</taxon>
        <taxon>Danaina</taxon>
        <taxon>Danaus</taxon>
        <taxon>Danaus</taxon>
    </lineage>
</organism>
<dbReference type="GO" id="GO:0001228">
    <property type="term" value="F:DNA-binding transcription activator activity, RNA polymerase II-specific"/>
    <property type="evidence" value="ECO:0007669"/>
    <property type="project" value="TreeGrafter"/>
</dbReference>
<dbReference type="GO" id="GO:0005634">
    <property type="term" value="C:nucleus"/>
    <property type="evidence" value="ECO:0007669"/>
    <property type="project" value="UniProtKB-SubCell"/>
</dbReference>
<dbReference type="Proteomes" id="UP000007151">
    <property type="component" value="Unassembled WGS sequence"/>
</dbReference>
<evidence type="ECO:0000256" key="5">
    <source>
        <dbReference type="ARBA" id="ARBA00023242"/>
    </source>
</evidence>
<dbReference type="PANTHER" id="PTHR11037">
    <property type="entry name" value="TRANSCRIPTION FACTOR CP2"/>
    <property type="match status" value="1"/>
</dbReference>
<protein>
    <recommendedName>
        <fullName evidence="7">Grh/CP2 DB domain-containing protein</fullName>
    </recommendedName>
</protein>
<accession>A0A212FIX4</accession>
<keyword evidence="5 6" id="KW-0539">Nucleus</keyword>
<dbReference type="InterPro" id="IPR057520">
    <property type="entry name" value="GRHL1/CP2_C"/>
</dbReference>
<comment type="subcellular location">
    <subcellularLocation>
        <location evidence="1 6">Nucleus</location>
    </subcellularLocation>
</comment>
<keyword evidence="9" id="KW-1185">Reference proteome</keyword>
<dbReference type="Pfam" id="PF25416">
    <property type="entry name" value="GRHL1_C"/>
    <property type="match status" value="2"/>
</dbReference>
<evidence type="ECO:0000256" key="1">
    <source>
        <dbReference type="ARBA" id="ARBA00004123"/>
    </source>
</evidence>
<dbReference type="eggNOG" id="KOG4091">
    <property type="taxonomic scope" value="Eukaryota"/>
</dbReference>
<dbReference type="GO" id="GO:0000978">
    <property type="term" value="F:RNA polymerase II cis-regulatory region sequence-specific DNA binding"/>
    <property type="evidence" value="ECO:0007669"/>
    <property type="project" value="TreeGrafter"/>
</dbReference>
<dbReference type="InterPro" id="IPR007604">
    <property type="entry name" value="CP2"/>
</dbReference>
<name>A0A212FIX4_DANPL</name>
<dbReference type="PROSITE" id="PS51968">
    <property type="entry name" value="GRH_CP2_DB"/>
    <property type="match status" value="1"/>
</dbReference>
<evidence type="ECO:0000313" key="8">
    <source>
        <dbReference type="EMBL" id="OWR53686.1"/>
    </source>
</evidence>
<gene>
    <name evidence="8" type="ORF">KGM_203683</name>
</gene>
<dbReference type="PANTHER" id="PTHR11037:SF20">
    <property type="entry name" value="PROTEIN GRAINYHEAD"/>
    <property type="match status" value="1"/>
</dbReference>
<evidence type="ECO:0000313" key="9">
    <source>
        <dbReference type="Proteomes" id="UP000007151"/>
    </source>
</evidence>
<evidence type="ECO:0000256" key="6">
    <source>
        <dbReference type="PROSITE-ProRule" id="PRU01313"/>
    </source>
</evidence>
<dbReference type="AlphaFoldDB" id="A0A212FIX4"/>
<evidence type="ECO:0000256" key="4">
    <source>
        <dbReference type="ARBA" id="ARBA00023163"/>
    </source>
</evidence>
<evidence type="ECO:0000259" key="7">
    <source>
        <dbReference type="PROSITE" id="PS51968"/>
    </source>
</evidence>
<dbReference type="InterPro" id="IPR040167">
    <property type="entry name" value="TF_CP2-like"/>
</dbReference>
<evidence type="ECO:0000256" key="3">
    <source>
        <dbReference type="ARBA" id="ARBA00023125"/>
    </source>
</evidence>
<dbReference type="EMBL" id="AGBW02008321">
    <property type="protein sequence ID" value="OWR53686.1"/>
    <property type="molecule type" value="Genomic_DNA"/>
</dbReference>
<comment type="caution">
    <text evidence="8">The sequence shown here is derived from an EMBL/GenBank/DDBJ whole genome shotgun (WGS) entry which is preliminary data.</text>
</comment>
<keyword evidence="4" id="KW-0804">Transcription</keyword>
<keyword evidence="3 6" id="KW-0238">DNA-binding</keyword>
<evidence type="ECO:0000256" key="2">
    <source>
        <dbReference type="ARBA" id="ARBA00023015"/>
    </source>
</evidence>
<sequence length="538" mass="60465">MESLLARPQPEIMYIKELYRIRARSAVDERTSHRSINQRRRSESVVMLMFREEKSPEDEIKAWQFWHGRQHSVKQRILDAVVLEATHKHASLRAAQAGGAALEHAAPNYYAARQIAAETQLRSATHHYMSAISDTCARACESAKGLAVRGWGEGGECSWATARNAPRSYTIASPITHHVFLYRVSTDTKNSIGLAGCIEEVAHNAIAVYWNPLESAAKINIAVQCLSTDFSSQKGVKGLPLHIQIDTFEDPRDTQVYHRGYCQIKVFCDKGAERKTRDEERRAAKRKMSATNRKKLDEIYHPVTERSEFYSMADLSKPPVLFSPAEDIDKLAGMDIQGFYGHDEGALAEAHLKGASPFLLHAAKPQAPALKFHNHFPPDAPAYRSDVGGLSPYSDRKDSLELEGVLGKRARTSTPPLSERVMLYVRQDTDDVYTPLHVVPPTTQGLLHATGYEPSFAPLDETSRFKEKRPIIENKYKISSSAINNLYRKNKKGITAKIDDEMLAYYCNEDLFLLEVRPAGGDDEPLYDITFVELPLDH</sequence>
<dbReference type="KEGG" id="dpl:KGM_203683"/>
<dbReference type="InParanoid" id="A0A212FIX4"/>
<reference evidence="8 9" key="1">
    <citation type="journal article" date="2011" name="Cell">
        <title>The monarch butterfly genome yields insights into long-distance migration.</title>
        <authorList>
            <person name="Zhan S."/>
            <person name="Merlin C."/>
            <person name="Boore J.L."/>
            <person name="Reppert S.M."/>
        </authorList>
    </citation>
    <scope>NUCLEOTIDE SEQUENCE [LARGE SCALE GENOMIC DNA]</scope>
    <source>
        <strain evidence="8">F-2</strain>
    </source>
</reference>
<keyword evidence="2" id="KW-0805">Transcription regulation</keyword>
<feature type="domain" description="Grh/CP2 DB" evidence="7">
    <location>
        <begin position="1"/>
        <end position="323"/>
    </location>
</feature>
<proteinExistence type="predicted"/>
<dbReference type="Pfam" id="PF04516">
    <property type="entry name" value="CP2"/>
    <property type="match status" value="2"/>
</dbReference>